<protein>
    <submittedName>
        <fullName evidence="2">Esterase</fullName>
    </submittedName>
</protein>
<keyword evidence="1" id="KW-0732">Signal</keyword>
<feature type="signal peptide" evidence="1">
    <location>
        <begin position="1"/>
        <end position="28"/>
    </location>
</feature>
<gene>
    <name evidence="2" type="ORF">SGRAN_1092</name>
</gene>
<dbReference type="Pfam" id="PF00756">
    <property type="entry name" value="Esterase"/>
    <property type="match status" value="1"/>
</dbReference>
<dbReference type="Proteomes" id="UP000058599">
    <property type="component" value="Chromosome"/>
</dbReference>
<feature type="chain" id="PRO_5041672448" evidence="1">
    <location>
        <begin position="29"/>
        <end position="564"/>
    </location>
</feature>
<dbReference type="PANTHER" id="PTHR48098">
    <property type="entry name" value="ENTEROCHELIN ESTERASE-RELATED"/>
    <property type="match status" value="1"/>
</dbReference>
<evidence type="ECO:0000313" key="3">
    <source>
        <dbReference type="Proteomes" id="UP000058599"/>
    </source>
</evidence>
<accession>A0AA86GIK9</accession>
<dbReference type="InterPro" id="IPR029058">
    <property type="entry name" value="AB_hydrolase_fold"/>
</dbReference>
<dbReference type="InterPro" id="IPR050583">
    <property type="entry name" value="Mycobacterial_A85_antigen"/>
</dbReference>
<evidence type="ECO:0000313" key="2">
    <source>
        <dbReference type="EMBL" id="AMG73485.1"/>
    </source>
</evidence>
<name>A0AA86GIK9_9SPHN</name>
<dbReference type="KEGG" id="sgi:SGRAN_1092"/>
<organism evidence="2 3">
    <name type="scientific">Sphingopyxis granuli</name>
    <dbReference type="NCBI Taxonomy" id="267128"/>
    <lineage>
        <taxon>Bacteria</taxon>
        <taxon>Pseudomonadati</taxon>
        <taxon>Pseudomonadota</taxon>
        <taxon>Alphaproteobacteria</taxon>
        <taxon>Sphingomonadales</taxon>
        <taxon>Sphingomonadaceae</taxon>
        <taxon>Sphingopyxis</taxon>
    </lineage>
</organism>
<dbReference type="PANTHER" id="PTHR48098:SF3">
    <property type="entry name" value="IRON(III) ENTEROBACTIN ESTERASE"/>
    <property type="match status" value="1"/>
</dbReference>
<sequence length="564" mass="62443">MRLFNHCRRGILAVLALVSLIVVAPASAQISFSVTLPSKAADAPVTGRLIVVAAPRSNTSLARAEPRQLLGMSGPPAFGVDVENLAPGTTVTVDAKADGFPFDLDRLPAGDYRIQAVLIPYVKAKRADGHTIWVPVSDQRVGAAMFPGNPYSKPLDARLDPAGGAPVALTLTEKIGPVARDPDTPWIKRVRIKSKILSDFWGIPISIGAEVLLPKDFAKHPNVRYPAIYTFGHFGAPFNFNPDPASDTDGARRGAADANVKTGYQFSREWTGDGFPRMAAITLETPGPYFFESYALNSANNGPWGDAITRELMPYLEKTFRLIDQPYGRIVEGASTGGWEALALQLHYPDLFGGAWVFNPDPIDFTRYQLTDIYKEDNMFTLQINDWITKEKPFRRSREGMPLMDLRTLAAFEAMMGSKGRSYYQLDIWQTTHGPVGADGYPVLLYDKKTGAINKEVVRYMREHGFDLSGYARDNWATLGPKLRGKLNFFAGEMDDFYLNLAVYCFQDMVAEVAGPDYPIRFEYGRPKKGHNWHHTDWAGVVREVADHVRSAAPAGAPVDTWNY</sequence>
<dbReference type="SUPFAM" id="SSF53474">
    <property type="entry name" value="alpha/beta-Hydrolases"/>
    <property type="match status" value="1"/>
</dbReference>
<keyword evidence="3" id="KW-1185">Reference proteome</keyword>
<dbReference type="Gene3D" id="3.40.50.1820">
    <property type="entry name" value="alpha/beta hydrolase"/>
    <property type="match status" value="1"/>
</dbReference>
<dbReference type="RefSeq" id="WP_067181371.1">
    <property type="nucleotide sequence ID" value="NZ_CP012199.1"/>
</dbReference>
<evidence type="ECO:0000256" key="1">
    <source>
        <dbReference type="SAM" id="SignalP"/>
    </source>
</evidence>
<reference evidence="2 3" key="1">
    <citation type="journal article" date="2016" name="BMC Genomics">
        <title>Genomic analysis of the nitrate-respiring Sphingopyxis granuli (formerly Sphingomonas macrogoltabida) strain TFA.</title>
        <authorList>
            <person name="Garcia-Romero I."/>
            <person name="Perez-Pulido A.J."/>
            <person name="Gonzalez-Flores Y.E."/>
            <person name="Reyes-Ramirez F."/>
            <person name="Santero E."/>
            <person name="Floriano B."/>
        </authorList>
    </citation>
    <scope>NUCLEOTIDE SEQUENCE [LARGE SCALE GENOMIC DNA]</scope>
    <source>
        <strain evidence="2 3">TFA</strain>
    </source>
</reference>
<dbReference type="AlphaFoldDB" id="A0AA86GIK9"/>
<dbReference type="EMBL" id="CP012199">
    <property type="protein sequence ID" value="AMG73485.1"/>
    <property type="molecule type" value="Genomic_DNA"/>
</dbReference>
<dbReference type="InterPro" id="IPR000801">
    <property type="entry name" value="Esterase-like"/>
</dbReference>
<proteinExistence type="predicted"/>